<keyword evidence="2" id="KW-1185">Reference proteome</keyword>
<organism evidence="1 2">
    <name type="scientific">Callithrix jacchus</name>
    <name type="common">White-tufted-ear marmoset</name>
    <name type="synonym">Simia Jacchus</name>
    <dbReference type="NCBI Taxonomy" id="9483"/>
    <lineage>
        <taxon>Eukaryota</taxon>
        <taxon>Metazoa</taxon>
        <taxon>Chordata</taxon>
        <taxon>Craniata</taxon>
        <taxon>Vertebrata</taxon>
        <taxon>Euteleostomi</taxon>
        <taxon>Mammalia</taxon>
        <taxon>Eutheria</taxon>
        <taxon>Euarchontoglires</taxon>
        <taxon>Primates</taxon>
        <taxon>Haplorrhini</taxon>
        <taxon>Platyrrhini</taxon>
        <taxon>Cebidae</taxon>
        <taxon>Callitrichinae</taxon>
        <taxon>Callithrix</taxon>
        <taxon>Callithrix</taxon>
    </lineage>
</organism>
<evidence type="ECO:0000313" key="1">
    <source>
        <dbReference type="Ensembl" id="ENSCJAP00000090657.1"/>
    </source>
</evidence>
<dbReference type="PRINTS" id="PR02045">
    <property type="entry name" value="F138DOMAIN"/>
</dbReference>
<accession>A0A8I3XAG2</accession>
<reference evidence="1" key="2">
    <citation type="submission" date="2025-08" db="UniProtKB">
        <authorList>
            <consortium name="Ensembl"/>
        </authorList>
    </citation>
    <scope>IDENTIFICATION</scope>
</reference>
<reference evidence="1 2" key="1">
    <citation type="submission" date="2009-03" db="EMBL/GenBank/DDBJ databases">
        <authorList>
            <person name="Warren W."/>
            <person name="Ye L."/>
            <person name="Minx P."/>
            <person name="Worley K."/>
            <person name="Gibbs R."/>
            <person name="Wilson R.K."/>
        </authorList>
    </citation>
    <scope>NUCLEOTIDE SEQUENCE [LARGE SCALE GENOMIC DNA]</scope>
</reference>
<name>A0A8I3XAG2_CALJA</name>
<dbReference type="Proteomes" id="UP000008225">
    <property type="component" value="Chromosome 12"/>
</dbReference>
<evidence type="ECO:0000313" key="2">
    <source>
        <dbReference type="Proteomes" id="UP000008225"/>
    </source>
</evidence>
<sequence length="121" mass="13264">MIVVISMYQNNFSLFFSFLRDSVRSVTHLKCSGVIIAHCSLELLGSGDPPASSSLVAETTGTYHHTWLIFKFFVEIESHFVAQAGLELLTSSDPPTFASQSAGIIGMSHEVMVLLRGRSQK</sequence>
<dbReference type="PANTHER" id="PTHR12138:SF162">
    <property type="entry name" value="CHROMOSOME UNDETERMINED SCAFFOLD_275, WHOLE GENOME SHOTGUN SEQUENCE"/>
    <property type="match status" value="1"/>
</dbReference>
<dbReference type="PANTHER" id="PTHR12138">
    <property type="entry name" value="PRIMATE-EXPANDED PROTEIN FAMILY"/>
    <property type="match status" value="1"/>
</dbReference>
<protein>
    <submittedName>
        <fullName evidence="1">Uncharacterized protein</fullName>
    </submittedName>
</protein>
<dbReference type="Ensembl" id="ENSCJAT00000120184.1">
    <property type="protein sequence ID" value="ENSCJAP00000090657.1"/>
    <property type="gene ID" value="ENSCJAG00000083271.1"/>
</dbReference>
<reference evidence="1" key="3">
    <citation type="submission" date="2025-09" db="UniProtKB">
        <authorList>
            <consortium name="Ensembl"/>
        </authorList>
    </citation>
    <scope>IDENTIFICATION</scope>
</reference>
<proteinExistence type="predicted"/>
<dbReference type="GeneTree" id="ENSGT01120000271815"/>
<dbReference type="OMA" id="QTIAFTK"/>
<dbReference type="AlphaFoldDB" id="A0A8I3XAG2"/>